<keyword evidence="6" id="KW-1185">Reference proteome</keyword>
<accession>A0A918Z3L9</accession>
<dbReference type="RefSeq" id="WP_146475130.1">
    <property type="nucleotide sequence ID" value="NZ_BNCF01000008.1"/>
</dbReference>
<feature type="compositionally biased region" description="Basic residues" evidence="4">
    <location>
        <begin position="327"/>
        <end position="339"/>
    </location>
</feature>
<name>A0A918Z3L9_9GAMM</name>
<dbReference type="Pfam" id="PF09712">
    <property type="entry name" value="PHA_synth_III_E"/>
    <property type="match status" value="1"/>
</dbReference>
<dbReference type="NCBIfam" id="TIGR01834">
    <property type="entry name" value="PHA_synth_III_E"/>
    <property type="match status" value="1"/>
</dbReference>
<evidence type="ECO:0000256" key="3">
    <source>
        <dbReference type="ARBA" id="ARBA00022752"/>
    </source>
</evidence>
<dbReference type="GO" id="GO:0042619">
    <property type="term" value="P:poly-hydroxybutyrate biosynthetic process"/>
    <property type="evidence" value="ECO:0007669"/>
    <property type="project" value="UniProtKB-KW"/>
</dbReference>
<reference evidence="5" key="2">
    <citation type="submission" date="2020-09" db="EMBL/GenBank/DDBJ databases">
        <authorList>
            <person name="Sun Q."/>
            <person name="Kim S."/>
        </authorList>
    </citation>
    <scope>NUCLEOTIDE SEQUENCE</scope>
    <source>
        <strain evidence="5">KCTC 32020</strain>
    </source>
</reference>
<dbReference type="OrthoDB" id="6115526at2"/>
<comment type="pathway">
    <text evidence="1">Biopolymer metabolism; poly-(R)-3-hydroxybutanoate biosynthesis.</text>
</comment>
<reference evidence="5" key="1">
    <citation type="journal article" date="2014" name="Int. J. Syst. Evol. Microbiol.">
        <title>Complete genome sequence of Corynebacterium casei LMG S-19264T (=DSM 44701T), isolated from a smear-ripened cheese.</title>
        <authorList>
            <consortium name="US DOE Joint Genome Institute (JGI-PGF)"/>
            <person name="Walter F."/>
            <person name="Albersmeier A."/>
            <person name="Kalinowski J."/>
            <person name="Ruckert C."/>
        </authorList>
    </citation>
    <scope>NUCLEOTIDE SEQUENCE</scope>
    <source>
        <strain evidence="5">KCTC 32020</strain>
    </source>
</reference>
<evidence type="ECO:0000256" key="1">
    <source>
        <dbReference type="ARBA" id="ARBA00004683"/>
    </source>
</evidence>
<dbReference type="Proteomes" id="UP000636453">
    <property type="component" value="Unassembled WGS sequence"/>
</dbReference>
<protein>
    <recommendedName>
        <fullName evidence="2">Poly(3-hydroxyalkanoate) polymerase subunit PhaE</fullName>
    </recommendedName>
</protein>
<keyword evidence="3" id="KW-0583">PHB biosynthesis</keyword>
<evidence type="ECO:0000313" key="6">
    <source>
        <dbReference type="Proteomes" id="UP000636453"/>
    </source>
</evidence>
<proteinExistence type="predicted"/>
<sequence>MIAAIDREAAMATTGSNEFEALARQYWDFWTDAMRKGTAAASTWGEAAAAGTARPGAGHEVPGEDAFRTMGSQARAWFEQMQQLAAQFAGRSPDAREVADAWRRMVGMGGGNVFADLLRGMQGPGQHGFDAWYAQVQPFLQGLPLEAWQREARAWLGMPTFGFAREHQERWQKLAQANLDYLEQSRAYQALLAEATQDAFSRFERKLAARGESGPPLTSARALFDLWIDAAEEAWAEIALSPRFRDAYGRFVNAQMRLRAGVQREVEQMCAQFGMPTRTEVDAAHRKIAQLERELRRLREQATRANAAGAPQAAREEPTRAEAKARPAGKSKGTKKRAG</sequence>
<organism evidence="5 6">
    <name type="scientific">Vulcaniibacterium thermophilum</name>
    <dbReference type="NCBI Taxonomy" id="1169913"/>
    <lineage>
        <taxon>Bacteria</taxon>
        <taxon>Pseudomonadati</taxon>
        <taxon>Pseudomonadota</taxon>
        <taxon>Gammaproteobacteria</taxon>
        <taxon>Lysobacterales</taxon>
        <taxon>Lysobacteraceae</taxon>
        <taxon>Vulcaniibacterium</taxon>
    </lineage>
</organism>
<feature type="compositionally biased region" description="Basic and acidic residues" evidence="4">
    <location>
        <begin position="314"/>
        <end position="325"/>
    </location>
</feature>
<dbReference type="InterPro" id="IPR010123">
    <property type="entry name" value="PHA_synth_III_E"/>
</dbReference>
<feature type="compositionally biased region" description="Low complexity" evidence="4">
    <location>
        <begin position="303"/>
        <end position="313"/>
    </location>
</feature>
<gene>
    <name evidence="5" type="primary">phaE</name>
    <name evidence="5" type="ORF">GCM10007167_16220</name>
</gene>
<comment type="caution">
    <text evidence="5">The sequence shown here is derived from an EMBL/GenBank/DDBJ whole genome shotgun (WGS) entry which is preliminary data.</text>
</comment>
<evidence type="ECO:0000256" key="2">
    <source>
        <dbReference type="ARBA" id="ARBA00019066"/>
    </source>
</evidence>
<evidence type="ECO:0000256" key="4">
    <source>
        <dbReference type="SAM" id="MobiDB-lite"/>
    </source>
</evidence>
<feature type="region of interest" description="Disordered" evidence="4">
    <location>
        <begin position="299"/>
        <end position="339"/>
    </location>
</feature>
<evidence type="ECO:0000313" key="5">
    <source>
        <dbReference type="EMBL" id="GHE34825.1"/>
    </source>
</evidence>
<dbReference type="AlphaFoldDB" id="A0A918Z3L9"/>
<dbReference type="EMBL" id="BNCF01000008">
    <property type="protein sequence ID" value="GHE34825.1"/>
    <property type="molecule type" value="Genomic_DNA"/>
</dbReference>